<reference evidence="2" key="2">
    <citation type="journal article" date="2015" name="Data Brief">
        <title>Shoot transcriptome of the giant reed, Arundo donax.</title>
        <authorList>
            <person name="Barrero R.A."/>
            <person name="Guerrero F.D."/>
            <person name="Moolhuijzen P."/>
            <person name="Goolsby J.A."/>
            <person name="Tidwell J."/>
            <person name="Bellgard S.E."/>
            <person name="Bellgard M.I."/>
        </authorList>
    </citation>
    <scope>NUCLEOTIDE SEQUENCE</scope>
    <source>
        <tissue evidence="2">Shoot tissue taken approximately 20 cm above the soil surface</tissue>
    </source>
</reference>
<feature type="signal peptide" evidence="1">
    <location>
        <begin position="1"/>
        <end position="20"/>
    </location>
</feature>
<accession>A0A0A8Z1B6</accession>
<sequence>MYFILVLLLHCLFPFMLVVCLPSIVQSNNSSVRDSLMFQYAAS</sequence>
<reference evidence="2" key="1">
    <citation type="submission" date="2014-09" db="EMBL/GenBank/DDBJ databases">
        <authorList>
            <person name="Magalhaes I.L.F."/>
            <person name="Oliveira U."/>
            <person name="Santos F.R."/>
            <person name="Vidigal T.H.D.A."/>
            <person name="Brescovit A.D."/>
            <person name="Santos A.J."/>
        </authorList>
    </citation>
    <scope>NUCLEOTIDE SEQUENCE</scope>
    <source>
        <tissue evidence="2">Shoot tissue taken approximately 20 cm above the soil surface</tissue>
    </source>
</reference>
<dbReference type="EMBL" id="GBRH01264711">
    <property type="protein sequence ID" value="JAD33184.1"/>
    <property type="molecule type" value="Transcribed_RNA"/>
</dbReference>
<name>A0A0A8Z1B6_ARUDO</name>
<evidence type="ECO:0000313" key="2">
    <source>
        <dbReference type="EMBL" id="JAD33184.1"/>
    </source>
</evidence>
<keyword evidence="1" id="KW-0732">Signal</keyword>
<organism evidence="2">
    <name type="scientific">Arundo donax</name>
    <name type="common">Giant reed</name>
    <name type="synonym">Donax arundinaceus</name>
    <dbReference type="NCBI Taxonomy" id="35708"/>
    <lineage>
        <taxon>Eukaryota</taxon>
        <taxon>Viridiplantae</taxon>
        <taxon>Streptophyta</taxon>
        <taxon>Embryophyta</taxon>
        <taxon>Tracheophyta</taxon>
        <taxon>Spermatophyta</taxon>
        <taxon>Magnoliopsida</taxon>
        <taxon>Liliopsida</taxon>
        <taxon>Poales</taxon>
        <taxon>Poaceae</taxon>
        <taxon>PACMAD clade</taxon>
        <taxon>Arundinoideae</taxon>
        <taxon>Arundineae</taxon>
        <taxon>Arundo</taxon>
    </lineage>
</organism>
<evidence type="ECO:0000256" key="1">
    <source>
        <dbReference type="SAM" id="SignalP"/>
    </source>
</evidence>
<dbReference type="AlphaFoldDB" id="A0A0A8Z1B6"/>
<proteinExistence type="predicted"/>
<feature type="chain" id="PRO_5002042276" evidence="1">
    <location>
        <begin position="21"/>
        <end position="43"/>
    </location>
</feature>
<protein>
    <submittedName>
        <fullName evidence="2">Uncharacterized protein</fullName>
    </submittedName>
</protein>